<sequence length="168" mass="18081">MATGEMARTAADVNPAELEAGHALTAGGRLSIARRIEPERPKLPFSPGQLARLDEALTLSTRTTGLEFAIYLGDLGERSRERAEQIHAGLGERAPRGVLIAVSPAQRCLEVVTGEQAHRRIPDRTCNLAVMGMVASFKEGDLIEGLINALRMLSEEAGTDFESAAEHH</sequence>
<dbReference type="AlphaFoldDB" id="A0A099D1E6"/>
<protein>
    <submittedName>
        <fullName evidence="1">DUF5130 domain-containing protein</fullName>
    </submittedName>
</protein>
<reference evidence="2 3" key="1">
    <citation type="journal article" date="2014" name="PLoS ONE">
        <title>Identification and Characterization of a New Erythromycin Biosynthetic Gene Cluster in Actinopolyspora erythraea YIM90600, a Novel Erythronolide-Producing Halophilic Actinomycete Isolated from Salt Field.</title>
        <authorList>
            <person name="Chen D."/>
            <person name="Feng J."/>
            <person name="Huang L."/>
            <person name="Zhang Q."/>
            <person name="Wu J."/>
            <person name="Zhu X."/>
            <person name="Duan Y."/>
            <person name="Xu Z."/>
        </authorList>
    </citation>
    <scope>NUCLEOTIDE SEQUENCE [LARGE SCALE GENOMIC DNA]</scope>
    <source>
        <strain evidence="2 3">YIM90600</strain>
    </source>
</reference>
<dbReference type="Proteomes" id="UP000215043">
    <property type="component" value="Chromosome"/>
</dbReference>
<evidence type="ECO:0000313" key="1">
    <source>
        <dbReference type="EMBL" id="ASU77896.1"/>
    </source>
</evidence>
<dbReference type="OrthoDB" id="3214027at2"/>
<evidence type="ECO:0000313" key="2">
    <source>
        <dbReference type="EMBL" id="KGI79879.1"/>
    </source>
</evidence>
<proteinExistence type="predicted"/>
<organism evidence="1 4">
    <name type="scientific">Actinopolyspora erythraea</name>
    <dbReference type="NCBI Taxonomy" id="414996"/>
    <lineage>
        <taxon>Bacteria</taxon>
        <taxon>Bacillati</taxon>
        <taxon>Actinomycetota</taxon>
        <taxon>Actinomycetes</taxon>
        <taxon>Actinopolysporales</taxon>
        <taxon>Actinopolysporaceae</taxon>
        <taxon>Actinopolyspora</taxon>
    </lineage>
</organism>
<dbReference type="EMBL" id="JPMV01000038">
    <property type="protein sequence ID" value="KGI79879.1"/>
    <property type="molecule type" value="Genomic_DNA"/>
</dbReference>
<dbReference type="KEGG" id="aey:CDG81_05730"/>
<accession>A0A099D1E6</accession>
<dbReference type="HOGENOM" id="CLU_129852_0_0_11"/>
<gene>
    <name evidence="1" type="ORF">CDG81_05730</name>
    <name evidence="2" type="ORF">IL38_20735</name>
</gene>
<dbReference type="InterPro" id="IPR033437">
    <property type="entry name" value="DUF5130"/>
</dbReference>
<dbReference type="eggNOG" id="COG1512">
    <property type="taxonomic scope" value="Bacteria"/>
</dbReference>
<evidence type="ECO:0000313" key="4">
    <source>
        <dbReference type="Proteomes" id="UP000215043"/>
    </source>
</evidence>
<dbReference type="Proteomes" id="UP000029737">
    <property type="component" value="Unassembled WGS sequence"/>
</dbReference>
<dbReference type="Pfam" id="PF17174">
    <property type="entry name" value="DUF5130"/>
    <property type="match status" value="1"/>
</dbReference>
<name>A0A099D1E6_9ACTN</name>
<keyword evidence="3" id="KW-1185">Reference proteome</keyword>
<dbReference type="RefSeq" id="WP_043577189.1">
    <property type="nucleotide sequence ID" value="NZ_CP022752.1"/>
</dbReference>
<reference evidence="1 4" key="2">
    <citation type="submission" date="2017-08" db="EMBL/GenBank/DDBJ databases">
        <title>The complete genome sequence of moderately halophilic actinomycete Actinopolyspora erythraea YIM 90600, the producer of novel erythromycin, novel actinopolysporins A-C and tubercidin.</title>
        <authorList>
            <person name="Yin M."/>
            <person name="Tang S."/>
        </authorList>
    </citation>
    <scope>NUCLEOTIDE SEQUENCE [LARGE SCALE GENOMIC DNA]</scope>
    <source>
        <strain evidence="1 4">YIM 90600</strain>
    </source>
</reference>
<dbReference type="EMBL" id="CP022752">
    <property type="protein sequence ID" value="ASU77896.1"/>
    <property type="molecule type" value="Genomic_DNA"/>
</dbReference>
<dbReference type="Gene3D" id="3.10.310.50">
    <property type="match status" value="1"/>
</dbReference>
<evidence type="ECO:0000313" key="3">
    <source>
        <dbReference type="Proteomes" id="UP000029737"/>
    </source>
</evidence>